<feature type="domain" description="Clp1 P-loop" evidence="13">
    <location>
        <begin position="165"/>
        <end position="378"/>
    </location>
</feature>
<comment type="subcellular location">
    <subcellularLocation>
        <location evidence="2 9">Nucleus</location>
    </subcellularLocation>
</comment>
<dbReference type="InterPro" id="IPR028606">
    <property type="entry name" value="Clp1"/>
</dbReference>
<dbReference type="InterPro" id="IPR045116">
    <property type="entry name" value="Clp1/Grc3"/>
</dbReference>
<dbReference type="InterPro" id="IPR010655">
    <property type="entry name" value="Clp1_C"/>
</dbReference>
<dbReference type="InterPro" id="IPR032319">
    <property type="entry name" value="CLP1_P"/>
</dbReference>
<keyword evidence="8 9" id="KW-0539">Nucleus</keyword>
<dbReference type="Gene3D" id="2.60.120.1030">
    <property type="entry name" value="Clp1, DNA binding domain"/>
    <property type="match status" value="1"/>
</dbReference>
<evidence type="ECO:0000259" key="13">
    <source>
        <dbReference type="Pfam" id="PF16575"/>
    </source>
</evidence>
<evidence type="ECO:0000313" key="14">
    <source>
        <dbReference type="EMBL" id="KFX52494.1"/>
    </source>
</evidence>
<dbReference type="GO" id="GO:0051731">
    <property type="term" value="F:polynucleotide 5'-hydroxyl-kinase activity"/>
    <property type="evidence" value="ECO:0007669"/>
    <property type="project" value="InterPro"/>
</dbReference>
<dbReference type="Gene3D" id="3.40.50.300">
    <property type="entry name" value="P-loop containing nucleotide triphosphate hydrolases"/>
    <property type="match status" value="1"/>
</dbReference>
<dbReference type="Pfam" id="PF06807">
    <property type="entry name" value="Clp1"/>
    <property type="match status" value="1"/>
</dbReference>
<dbReference type="Pfam" id="PF16575">
    <property type="entry name" value="CLP1_P"/>
    <property type="match status" value="1"/>
</dbReference>
<evidence type="ECO:0000259" key="12">
    <source>
        <dbReference type="Pfam" id="PF16573"/>
    </source>
</evidence>
<dbReference type="InterPro" id="IPR038238">
    <property type="entry name" value="Clp1_C_sf"/>
</dbReference>
<name>A0A093VR90_TALMA</name>
<evidence type="ECO:0000256" key="4">
    <source>
        <dbReference type="ARBA" id="ARBA00019824"/>
    </source>
</evidence>
<dbReference type="Pfam" id="PF16573">
    <property type="entry name" value="CLP1_N"/>
    <property type="match status" value="1"/>
</dbReference>
<feature type="region of interest" description="Disordered" evidence="10">
    <location>
        <begin position="432"/>
        <end position="490"/>
    </location>
</feature>
<dbReference type="PANTHER" id="PTHR12755:SF6">
    <property type="entry name" value="POLYRIBONUCLEOTIDE 5'-HYDROXYL-KINASE CLP1"/>
    <property type="match status" value="1"/>
</dbReference>
<dbReference type="SUPFAM" id="SSF52540">
    <property type="entry name" value="P-loop containing nucleoside triphosphate hydrolases"/>
    <property type="match status" value="1"/>
</dbReference>
<organism evidence="14">
    <name type="scientific">Talaromyces marneffei PM1</name>
    <dbReference type="NCBI Taxonomy" id="1077442"/>
    <lineage>
        <taxon>Eukaryota</taxon>
        <taxon>Fungi</taxon>
        <taxon>Dikarya</taxon>
        <taxon>Ascomycota</taxon>
        <taxon>Pezizomycotina</taxon>
        <taxon>Eurotiomycetes</taxon>
        <taxon>Eurotiomycetidae</taxon>
        <taxon>Eurotiales</taxon>
        <taxon>Trichocomaceae</taxon>
        <taxon>Talaromyces</taxon>
        <taxon>Talaromyces sect. Talaromyces</taxon>
    </lineage>
</organism>
<dbReference type="GO" id="GO:0031124">
    <property type="term" value="P:mRNA 3'-end processing"/>
    <property type="evidence" value="ECO:0007669"/>
    <property type="project" value="UniProtKB-UniRule"/>
</dbReference>
<comment type="function">
    <text evidence="1">Polynucleotide 5'-kinase involved in rRNA processing.</text>
</comment>
<feature type="compositionally biased region" description="Polar residues" evidence="10">
    <location>
        <begin position="453"/>
        <end position="464"/>
    </location>
</feature>
<comment type="similarity">
    <text evidence="9">Belongs to the Clp1 family. Clp1 subfamily.</text>
</comment>
<protein>
    <recommendedName>
        <fullName evidence="4">Polynucleotide 5'-hydroxyl-kinase GRC3</fullName>
    </recommendedName>
    <alternativeName>
        <fullName evidence="3">Polynucleotide 5'-hydroxyl-kinase grc3</fullName>
    </alternativeName>
</protein>
<dbReference type="InterPro" id="IPR038239">
    <property type="entry name" value="Clp1_N_sf"/>
</dbReference>
<evidence type="ECO:0000256" key="2">
    <source>
        <dbReference type="ARBA" id="ARBA00004123"/>
    </source>
</evidence>
<comment type="caution">
    <text evidence="14">The sequence shown here is derived from an EMBL/GenBank/DDBJ whole genome shotgun (WGS) entry which is preliminary data.</text>
</comment>
<dbReference type="GO" id="GO:0006388">
    <property type="term" value="P:tRNA splicing, via endonucleolytic cleavage and ligation"/>
    <property type="evidence" value="ECO:0007669"/>
    <property type="project" value="TreeGrafter"/>
</dbReference>
<dbReference type="PANTHER" id="PTHR12755">
    <property type="entry name" value="CLEAVAGE/POLYADENYLATION FACTOR IA SUBUNIT CLP1P"/>
    <property type="match status" value="1"/>
</dbReference>
<dbReference type="HAMAP" id="MF_03035">
    <property type="entry name" value="Clp1"/>
    <property type="match status" value="1"/>
</dbReference>
<evidence type="ECO:0000256" key="5">
    <source>
        <dbReference type="ARBA" id="ARBA00022664"/>
    </source>
</evidence>
<keyword evidence="7 9" id="KW-0067">ATP-binding</keyword>
<dbReference type="InterPro" id="IPR032324">
    <property type="entry name" value="Clp1_N"/>
</dbReference>
<evidence type="ECO:0000256" key="10">
    <source>
        <dbReference type="SAM" id="MobiDB-lite"/>
    </source>
</evidence>
<dbReference type="Gene3D" id="2.40.30.330">
    <property type="entry name" value="Pre-mRNA cleavage complex subunit Clp1, C-terminal domain"/>
    <property type="match status" value="1"/>
</dbReference>
<dbReference type="FunFam" id="3.40.50.300:FF:002095">
    <property type="entry name" value="mRNA cleavage and polyadenylation factor clp1"/>
    <property type="match status" value="1"/>
</dbReference>
<feature type="domain" description="Clp1 N-terminal" evidence="12">
    <location>
        <begin position="27"/>
        <end position="150"/>
    </location>
</feature>
<feature type="compositionally biased region" description="Polar residues" evidence="10">
    <location>
        <begin position="481"/>
        <end position="490"/>
    </location>
</feature>
<gene>
    <name evidence="9" type="primary">CLP1</name>
    <name evidence="14" type="ORF">GQ26_0033450</name>
</gene>
<feature type="binding site" evidence="9">
    <location>
        <position position="32"/>
    </location>
    <ligand>
        <name>ATP</name>
        <dbReference type="ChEBI" id="CHEBI:30616"/>
    </ligand>
</feature>
<reference evidence="14" key="1">
    <citation type="journal article" date="2014" name="PLoS Genet.">
        <title>Signature Gene Expression Reveals Novel Clues to the Molecular Mechanisms of Dimorphic Transition in Penicillium marneffei.</title>
        <authorList>
            <person name="Yang E."/>
            <person name="Wang G."/>
            <person name="Cai J."/>
            <person name="Woo P.C."/>
            <person name="Lau S.K."/>
            <person name="Yuen K.-Y."/>
            <person name="Chow W.-N."/>
            <person name="Lin X."/>
        </authorList>
    </citation>
    <scope>NUCLEOTIDE SEQUENCE [LARGE SCALE GENOMIC DNA]</scope>
    <source>
        <strain evidence="14">PM1</strain>
    </source>
</reference>
<evidence type="ECO:0000256" key="1">
    <source>
        <dbReference type="ARBA" id="ARBA00003798"/>
    </source>
</evidence>
<proteinExistence type="inferred from homology"/>
<feature type="domain" description="Clp1 C-terminal" evidence="11">
    <location>
        <begin position="410"/>
        <end position="572"/>
    </location>
</feature>
<keyword evidence="5 9" id="KW-0507">mRNA processing</keyword>
<comment type="subunit">
    <text evidence="9">Component of a pre-mRNA cleavage factor complex. Interacts directly with PCF11.</text>
</comment>
<evidence type="ECO:0000256" key="8">
    <source>
        <dbReference type="ARBA" id="ARBA00023242"/>
    </source>
</evidence>
<dbReference type="HOGENOM" id="CLU_018195_3_1_1"/>
<evidence type="ECO:0000256" key="6">
    <source>
        <dbReference type="ARBA" id="ARBA00022741"/>
    </source>
</evidence>
<dbReference type="FunFam" id="2.60.120.1030:FF:000001">
    <property type="entry name" value="Protein CLP1 homolog 5"/>
    <property type="match status" value="1"/>
</dbReference>
<evidence type="ECO:0000259" key="11">
    <source>
        <dbReference type="Pfam" id="PF06807"/>
    </source>
</evidence>
<dbReference type="InterPro" id="IPR027417">
    <property type="entry name" value="P-loop_NTPase"/>
</dbReference>
<evidence type="ECO:0000256" key="7">
    <source>
        <dbReference type="ARBA" id="ARBA00022840"/>
    </source>
</evidence>
<dbReference type="AlphaFoldDB" id="A0A093VR90"/>
<evidence type="ECO:0000256" key="3">
    <source>
        <dbReference type="ARBA" id="ARBA00018706"/>
    </source>
</evidence>
<feature type="binding site" evidence="9">
    <location>
        <begin position="168"/>
        <end position="173"/>
    </location>
    <ligand>
        <name>ATP</name>
        <dbReference type="ChEBI" id="CHEBI:30616"/>
    </ligand>
</feature>
<dbReference type="GO" id="GO:0005524">
    <property type="term" value="F:ATP binding"/>
    <property type="evidence" value="ECO:0007669"/>
    <property type="project" value="UniProtKB-UniRule"/>
</dbReference>
<evidence type="ECO:0000256" key="9">
    <source>
        <dbReference type="HAMAP-Rule" id="MF_03035"/>
    </source>
</evidence>
<sequence length="580" mass="61468">MSLPGLELAEAAVEAQYAPPPPTQVNLRAGSEWRFEIAFGATVRVKLLTGTAELFGTELAPLQTYTFSGTKAAIYTWHGCTLEITAGETVNTTNGFAPGGSTTFTSGVGGGGQTQGYGTGGCQSEYVAEDTPMVEYSNVHFGLETMRQEAQTEGGKDGPRVLILGPENAGKTTLTKILTAYATKMDRQPVVVNLDPTEGMLTVPGTLTATAFRSMIDVEEGWGSSPMSGPSPIPVKLPLVYFYPMKSPLEADGNVFKPIVSRLALSVTARMAEDDDAREAGIIIDTDGSLGSGTPKALELIHHIVTEFSISTILVIGSERLYSTMVKNYDQKPTTSASATHSDERITVIKLSKSGGCVDRDEAFMKAVNESQIRSYFFGTVATSTASAVAPSVVASISGGGGSNSNKVTLSPHTQQLDFGSLALYNYTITSTQTEEEEEDEYDPSNFGAGAESFSSLADQQQDMTTTTTTSSSSNAPYDPLSSTYSFSGPTNDNDTLPLKKFTQPPTLALANSLIAITHVPPNAQLTDIRDSSIMGFVYVADVDADKKKIRVLAPVGGRMPARALVWGKNWPGEVVGLVG</sequence>
<dbReference type="EMBL" id="JPOX01000003">
    <property type="protein sequence ID" value="KFX52494.1"/>
    <property type="molecule type" value="Genomic_DNA"/>
</dbReference>
<keyword evidence="6 9" id="KW-0547">Nucleotide-binding</keyword>
<dbReference type="eggNOG" id="KOG2749">
    <property type="taxonomic scope" value="Eukaryota"/>
</dbReference>
<dbReference type="GO" id="GO:0005849">
    <property type="term" value="C:mRNA cleavage factor complex"/>
    <property type="evidence" value="ECO:0007669"/>
    <property type="project" value="UniProtKB-UniRule"/>
</dbReference>
<feature type="binding site" evidence="9">
    <location>
        <position position="71"/>
    </location>
    <ligand>
        <name>ATP</name>
        <dbReference type="ChEBI" id="CHEBI:30616"/>
    </ligand>
</feature>
<feature type="compositionally biased region" description="Acidic residues" evidence="10">
    <location>
        <begin position="434"/>
        <end position="443"/>
    </location>
</feature>
<comment type="function">
    <text evidence="9">Required for endonucleolytic cleavage during polyadenylation-dependent pre-mRNA 3'-end formation.</text>
</comment>
<accession>A0A093VR90</accession>
<feature type="compositionally biased region" description="Low complexity" evidence="10">
    <location>
        <begin position="465"/>
        <end position="474"/>
    </location>
</feature>